<proteinExistence type="inferred from homology"/>
<evidence type="ECO:0000256" key="2">
    <source>
        <dbReference type="ARBA" id="ARBA00004240"/>
    </source>
</evidence>
<evidence type="ECO:0000259" key="9">
    <source>
        <dbReference type="Pfam" id="PF17106"/>
    </source>
</evidence>
<dbReference type="OrthoDB" id="7464126at2759"/>
<dbReference type="AlphaFoldDB" id="A0A9P1M824"/>
<evidence type="ECO:0000256" key="4">
    <source>
        <dbReference type="ARBA" id="ARBA00007920"/>
    </source>
</evidence>
<dbReference type="SUPFAM" id="SSF53474">
    <property type="entry name" value="alpha/beta-Hydrolases"/>
    <property type="match status" value="1"/>
</dbReference>
<feature type="domain" description="NACHT-NTPase sigma" evidence="9">
    <location>
        <begin position="269"/>
        <end position="299"/>
    </location>
</feature>
<accession>A0A9P1M824</accession>
<dbReference type="InterPro" id="IPR007751">
    <property type="entry name" value="DUF676_lipase-like"/>
</dbReference>
<evidence type="ECO:0000256" key="5">
    <source>
        <dbReference type="ARBA" id="ARBA00022824"/>
    </source>
</evidence>
<keyword evidence="7" id="KW-0472">Membrane</keyword>
<evidence type="ECO:0000313" key="10">
    <source>
        <dbReference type="EMBL" id="CAI4211736.1"/>
    </source>
</evidence>
<dbReference type="PANTHER" id="PTHR48182">
    <property type="entry name" value="PROTEIN SERAC1"/>
    <property type="match status" value="1"/>
</dbReference>
<dbReference type="EMBL" id="CALLCH030000002">
    <property type="protein sequence ID" value="CAI4211736.1"/>
    <property type="molecule type" value="Genomic_DNA"/>
</dbReference>
<protein>
    <recommendedName>
        <fullName evidence="12">DUF676 domain-containing protein</fullName>
    </recommendedName>
</protein>
<evidence type="ECO:0000256" key="3">
    <source>
        <dbReference type="ARBA" id="ARBA00004370"/>
    </source>
</evidence>
<evidence type="ECO:0000256" key="1">
    <source>
        <dbReference type="ARBA" id="ARBA00004173"/>
    </source>
</evidence>
<dbReference type="Gene3D" id="3.40.50.1820">
    <property type="entry name" value="alpha/beta hydrolase"/>
    <property type="match status" value="1"/>
</dbReference>
<organism evidence="10 11">
    <name type="scientific">Parascedosporium putredinis</name>
    <dbReference type="NCBI Taxonomy" id="1442378"/>
    <lineage>
        <taxon>Eukaryota</taxon>
        <taxon>Fungi</taxon>
        <taxon>Dikarya</taxon>
        <taxon>Ascomycota</taxon>
        <taxon>Pezizomycotina</taxon>
        <taxon>Sordariomycetes</taxon>
        <taxon>Hypocreomycetidae</taxon>
        <taxon>Microascales</taxon>
        <taxon>Microascaceae</taxon>
        <taxon>Parascedosporium</taxon>
    </lineage>
</organism>
<dbReference type="GO" id="GO:0016020">
    <property type="term" value="C:membrane"/>
    <property type="evidence" value="ECO:0007669"/>
    <property type="project" value="UniProtKB-SubCell"/>
</dbReference>
<comment type="caution">
    <text evidence="10">The sequence shown here is derived from an EMBL/GenBank/DDBJ whole genome shotgun (WGS) entry which is preliminary data.</text>
</comment>
<keyword evidence="11" id="KW-1185">Reference proteome</keyword>
<dbReference type="InterPro" id="IPR031353">
    <property type="entry name" value="NACHT_sigma"/>
</dbReference>
<keyword evidence="6" id="KW-0496">Mitochondrion</keyword>
<dbReference type="InterPro" id="IPR029058">
    <property type="entry name" value="AB_hydrolase_fold"/>
</dbReference>
<evidence type="ECO:0000256" key="6">
    <source>
        <dbReference type="ARBA" id="ARBA00023128"/>
    </source>
</evidence>
<dbReference type="PANTHER" id="PTHR48182:SF2">
    <property type="entry name" value="PROTEIN SERAC1"/>
    <property type="match status" value="1"/>
</dbReference>
<feature type="domain" description="DUF676" evidence="8">
    <location>
        <begin position="66"/>
        <end position="117"/>
    </location>
</feature>
<evidence type="ECO:0000256" key="7">
    <source>
        <dbReference type="ARBA" id="ARBA00023136"/>
    </source>
</evidence>
<dbReference type="Proteomes" id="UP000838763">
    <property type="component" value="Unassembled WGS sequence"/>
</dbReference>
<reference evidence="10" key="1">
    <citation type="submission" date="2022-11" db="EMBL/GenBank/DDBJ databases">
        <authorList>
            <person name="Scott C."/>
            <person name="Bruce N."/>
        </authorList>
    </citation>
    <scope>NUCLEOTIDE SEQUENCE</scope>
</reference>
<comment type="similarity">
    <text evidence="4">Belongs to the putative lipase ROG1 family.</text>
</comment>
<keyword evidence="5" id="KW-0256">Endoplasmic reticulum</keyword>
<dbReference type="GO" id="GO:0005783">
    <property type="term" value="C:endoplasmic reticulum"/>
    <property type="evidence" value="ECO:0007669"/>
    <property type="project" value="UniProtKB-SubCell"/>
</dbReference>
<dbReference type="Pfam" id="PF17106">
    <property type="entry name" value="NACHT_sigma"/>
    <property type="match status" value="1"/>
</dbReference>
<dbReference type="InterPro" id="IPR052374">
    <property type="entry name" value="SERAC1"/>
</dbReference>
<comment type="subcellular location">
    <subcellularLocation>
        <location evidence="2">Endoplasmic reticulum</location>
    </subcellularLocation>
    <subcellularLocation>
        <location evidence="3">Membrane</location>
    </subcellularLocation>
    <subcellularLocation>
        <location evidence="1">Mitochondrion</location>
    </subcellularLocation>
</comment>
<dbReference type="GO" id="GO:0005739">
    <property type="term" value="C:mitochondrion"/>
    <property type="evidence" value="ECO:0007669"/>
    <property type="project" value="UniProtKB-SubCell"/>
</dbReference>
<evidence type="ECO:0008006" key="12">
    <source>
        <dbReference type="Google" id="ProtNLM"/>
    </source>
</evidence>
<evidence type="ECO:0000259" key="8">
    <source>
        <dbReference type="Pfam" id="PF05057"/>
    </source>
</evidence>
<sequence>MQLTLNRTPMNVGIRRLTAARILTYGYDAYGAKLSVVSSNRLIDHATNLLNDLTTERSSAGAASRPLIFVAHSLGGLVCKEAILLSRNHPEAHLRGIFDSVRGVIFMGTPHKGSWMADWAKIPISALGLVKSTNGFLLDVLKSDNQYLESLQVRFWSMTRELREAGRAFEVTCFFEELPMSVVGEVVSKESATLEGYSSFSIHANHSDMVRFASAEENGFKRLVGELTRWMLIVETPAASQAAEATREQLVAREQLAAEEQEAYRPVGASFNNYGTGSQFTNINGAQYNNTGSGSQFLANSRGLCILAVRGQIDP</sequence>
<dbReference type="Pfam" id="PF05057">
    <property type="entry name" value="DUF676"/>
    <property type="match status" value="1"/>
</dbReference>
<name>A0A9P1M824_9PEZI</name>
<evidence type="ECO:0000313" key="11">
    <source>
        <dbReference type="Proteomes" id="UP000838763"/>
    </source>
</evidence>
<gene>
    <name evidence="10" type="ORF">PPNO1_LOCUS1510</name>
</gene>